<evidence type="ECO:0000256" key="2">
    <source>
        <dbReference type="ARBA" id="ARBA00004496"/>
    </source>
</evidence>
<comment type="function">
    <text evidence="10">Adenosyl-L-methionine (AdoMet)-dependent tRNA (uracil-O(2)-)-methyltransferase.</text>
</comment>
<evidence type="ECO:0000256" key="10">
    <source>
        <dbReference type="RuleBase" id="RU368004"/>
    </source>
</evidence>
<keyword evidence="8 10" id="KW-0819">tRNA processing</keyword>
<evidence type="ECO:0000256" key="8">
    <source>
        <dbReference type="ARBA" id="ARBA00022694"/>
    </source>
</evidence>
<dbReference type="Gene3D" id="3.40.50.150">
    <property type="entry name" value="Vaccinia Virus protein VP39"/>
    <property type="match status" value="1"/>
</dbReference>
<evidence type="ECO:0000256" key="7">
    <source>
        <dbReference type="ARBA" id="ARBA00022691"/>
    </source>
</evidence>
<comment type="catalytic activity">
    <reaction evidence="9 10">
        <text>uridine(44) in tRNA(Ser) + S-adenosyl-L-methionine = 2'-O-methyluridine(44) in tRNA(Ser) + S-adenosyl-L-homocysteine + H(+)</text>
        <dbReference type="Rhea" id="RHEA:43100"/>
        <dbReference type="Rhea" id="RHEA-COMP:10339"/>
        <dbReference type="Rhea" id="RHEA-COMP:10340"/>
        <dbReference type="ChEBI" id="CHEBI:15378"/>
        <dbReference type="ChEBI" id="CHEBI:57856"/>
        <dbReference type="ChEBI" id="CHEBI:59789"/>
        <dbReference type="ChEBI" id="CHEBI:65315"/>
        <dbReference type="ChEBI" id="CHEBI:74478"/>
        <dbReference type="EC" id="2.1.1.211"/>
    </reaction>
</comment>
<keyword evidence="4 10" id="KW-0963">Cytoplasm</keyword>
<keyword evidence="5 10" id="KW-0489">Methyltransferase</keyword>
<dbReference type="EMBL" id="CAXLJM020000051">
    <property type="protein sequence ID" value="CAL8115670.1"/>
    <property type="molecule type" value="Genomic_DNA"/>
</dbReference>
<evidence type="ECO:0000256" key="1">
    <source>
        <dbReference type="ARBA" id="ARBA00002778"/>
    </source>
</evidence>
<comment type="function">
    <text evidence="1">Probable adenosyl-L-methionine (AdoMet)-dependent tRNA (uracil-O(2)-)-methyltransferase.</text>
</comment>
<keyword evidence="12" id="KW-1185">Reference proteome</keyword>
<keyword evidence="7 10" id="KW-0949">S-adenosyl-L-methionine</keyword>
<dbReference type="EC" id="2.1.1.211" evidence="10"/>
<evidence type="ECO:0000256" key="6">
    <source>
        <dbReference type="ARBA" id="ARBA00022679"/>
    </source>
</evidence>
<protein>
    <recommendedName>
        <fullName evidence="10">tRNA (uracil-O(2)-)-methyltransferase</fullName>
        <ecNumber evidence="10">2.1.1.211</ecNumber>
    </recommendedName>
</protein>
<evidence type="ECO:0000256" key="9">
    <source>
        <dbReference type="ARBA" id="ARBA00047957"/>
    </source>
</evidence>
<comment type="similarity">
    <text evidence="3 10">Belongs to the TRM44 family.</text>
</comment>
<dbReference type="InterPro" id="IPR029063">
    <property type="entry name" value="SAM-dependent_MTases_sf"/>
</dbReference>
<evidence type="ECO:0000256" key="5">
    <source>
        <dbReference type="ARBA" id="ARBA00022603"/>
    </source>
</evidence>
<name>A0ABP1R479_9HEXA</name>
<dbReference type="Pfam" id="PF07757">
    <property type="entry name" value="AdoMet_MTase"/>
    <property type="match status" value="1"/>
</dbReference>
<comment type="caution">
    <text evidence="11">The sequence shown here is derived from an EMBL/GenBank/DDBJ whole genome shotgun (WGS) entry which is preliminary data.</text>
</comment>
<comment type="subcellular location">
    <subcellularLocation>
        <location evidence="2 10">Cytoplasm</location>
    </subcellularLocation>
</comment>
<evidence type="ECO:0000256" key="4">
    <source>
        <dbReference type="ARBA" id="ARBA00022490"/>
    </source>
</evidence>
<dbReference type="PANTHER" id="PTHR21210:SF0">
    <property type="entry name" value="TRNA (URACIL-O(2)-)-METHYLTRANSFERASE-RELATED"/>
    <property type="match status" value="1"/>
</dbReference>
<evidence type="ECO:0000256" key="3">
    <source>
        <dbReference type="ARBA" id="ARBA00009056"/>
    </source>
</evidence>
<sequence length="542" mass="61798">MGWSSKVLERWDFQNYTVEVFPIQESQKPLQNVPFINLRAKYSASDKVAYITVKSCSGPLEAGAEESLEYIKNAVIPKIFEWMSDTYVVDPPKLTRLRARPHSFVSNSAYWLFYDLLKCGPAEQVKAIWQESTDPVKFIHEDIGIASYIASFIHADTSIYRPNNNKEVVQILDLGCGNGLLCFFLAQILSLYSKNIKVVGFDIRNRRLWSGLLKLDARQEMMKLLQSMDLSDADMNIPTPLSEEDTPEVDFSLMERAFLPHVMDDLIQCFGNIKDEQQNRGLWIVGNHSDELTPWIPVVARRLNASGFFIIPCCPYDFYKKYQRRGDVPGSSIYFNYIEYICTIGDKYGYQPTLEKLRIPSTKNICLVGLDCGRKFEEGVLLSRVEAVMKQLHTGDQTNSFSKFVPRTVESAKTNPAVESSVAKAIVLKIFTLLVNPGENRESDEWYTGRDDLTFTEITNALSNEEKEMLKGKGRGLRTIVKSNRHLLTLSGNLVKLRTPTVTDIEQVKTSSRDKIRSRDCYFKVHHPQGCPLPDNLCSYKH</sequence>
<dbReference type="SUPFAM" id="SSF53335">
    <property type="entry name" value="S-adenosyl-L-methionine-dependent methyltransferases"/>
    <property type="match status" value="2"/>
</dbReference>
<dbReference type="InterPro" id="IPR011671">
    <property type="entry name" value="tRNA_uracil_MeTrfase"/>
</dbReference>
<dbReference type="PANTHER" id="PTHR21210">
    <property type="entry name" value="TRNA (URACIL-O(2)-)-METHYLTRANSFERASE-RELATED"/>
    <property type="match status" value="1"/>
</dbReference>
<evidence type="ECO:0000313" key="12">
    <source>
        <dbReference type="Proteomes" id="UP001642540"/>
    </source>
</evidence>
<dbReference type="Proteomes" id="UP001642540">
    <property type="component" value="Unassembled WGS sequence"/>
</dbReference>
<organism evidence="11 12">
    <name type="scientific">Orchesella dallaii</name>
    <dbReference type="NCBI Taxonomy" id="48710"/>
    <lineage>
        <taxon>Eukaryota</taxon>
        <taxon>Metazoa</taxon>
        <taxon>Ecdysozoa</taxon>
        <taxon>Arthropoda</taxon>
        <taxon>Hexapoda</taxon>
        <taxon>Collembola</taxon>
        <taxon>Entomobryomorpha</taxon>
        <taxon>Entomobryoidea</taxon>
        <taxon>Orchesellidae</taxon>
        <taxon>Orchesellinae</taxon>
        <taxon>Orchesella</taxon>
    </lineage>
</organism>
<accession>A0ABP1R479</accession>
<proteinExistence type="inferred from homology"/>
<evidence type="ECO:0000313" key="11">
    <source>
        <dbReference type="EMBL" id="CAL8115670.1"/>
    </source>
</evidence>
<keyword evidence="6 10" id="KW-0808">Transferase</keyword>
<reference evidence="11 12" key="1">
    <citation type="submission" date="2024-08" db="EMBL/GenBank/DDBJ databases">
        <authorList>
            <person name="Cucini C."/>
            <person name="Frati F."/>
        </authorList>
    </citation>
    <scope>NUCLEOTIDE SEQUENCE [LARGE SCALE GENOMIC DNA]</scope>
</reference>
<gene>
    <name evidence="11" type="ORF">ODALV1_LOCUS16962</name>
</gene>